<organism evidence="2 3">
    <name type="scientific">Renibacterium salmoninarum (strain ATCC 33209 / DSM 20767 / JCM 11484 / NBRC 15589 / NCIMB 2235)</name>
    <dbReference type="NCBI Taxonomy" id="288705"/>
    <lineage>
        <taxon>Bacteria</taxon>
        <taxon>Bacillati</taxon>
        <taxon>Actinomycetota</taxon>
        <taxon>Actinomycetes</taxon>
        <taxon>Micrococcales</taxon>
        <taxon>Micrococcaceae</taxon>
        <taxon>Renibacterium</taxon>
    </lineage>
</organism>
<dbReference type="SMART" id="SM00257">
    <property type="entry name" value="LysM"/>
    <property type="match status" value="2"/>
</dbReference>
<dbReference type="EMBL" id="CP000910">
    <property type="protein sequence ID" value="ABY23102.1"/>
    <property type="molecule type" value="Genomic_DNA"/>
</dbReference>
<dbReference type="HOGENOM" id="CLU_1015155_0_0_11"/>
<evidence type="ECO:0000313" key="2">
    <source>
        <dbReference type="EMBL" id="ABY23102.1"/>
    </source>
</evidence>
<dbReference type="InterPro" id="IPR036779">
    <property type="entry name" value="LysM_dom_sf"/>
</dbReference>
<dbReference type="Gene3D" id="3.10.350.10">
    <property type="entry name" value="LysM domain"/>
    <property type="match status" value="2"/>
</dbReference>
<dbReference type="SUPFAM" id="SSF55846">
    <property type="entry name" value="N-acetylmuramoyl-L-alanine amidase-like"/>
    <property type="match status" value="1"/>
</dbReference>
<dbReference type="CDD" id="cd00118">
    <property type="entry name" value="LysM"/>
    <property type="match status" value="1"/>
</dbReference>
<dbReference type="SUPFAM" id="SSF54106">
    <property type="entry name" value="LysM domain"/>
    <property type="match status" value="2"/>
</dbReference>
<dbReference type="GO" id="GO:0009253">
    <property type="term" value="P:peptidoglycan catabolic process"/>
    <property type="evidence" value="ECO:0007669"/>
    <property type="project" value="InterPro"/>
</dbReference>
<keyword evidence="3" id="KW-1185">Reference proteome</keyword>
<dbReference type="RefSeq" id="WP_012244783.1">
    <property type="nucleotide sequence ID" value="NC_010168.1"/>
</dbReference>
<feature type="domain" description="LysM" evidence="1">
    <location>
        <begin position="180"/>
        <end position="225"/>
    </location>
</feature>
<name>A9WPU5_RENSM</name>
<proteinExistence type="predicted"/>
<dbReference type="CDD" id="cd06583">
    <property type="entry name" value="PGRP"/>
    <property type="match status" value="1"/>
</dbReference>
<dbReference type="eggNOG" id="COG5632">
    <property type="taxonomic scope" value="Bacteria"/>
</dbReference>
<dbReference type="InterPro" id="IPR018392">
    <property type="entry name" value="LysM"/>
</dbReference>
<dbReference type="KEGG" id="rsa:RSal33209_1365"/>
<protein>
    <submittedName>
        <fullName evidence="2">N-acetylmuramoyl-L-alanine amidase</fullName>
    </submittedName>
</protein>
<dbReference type="PANTHER" id="PTHR33734:SF22">
    <property type="entry name" value="MEMBRANE-BOUND LYTIC MUREIN TRANSGLYCOSYLASE D"/>
    <property type="match status" value="1"/>
</dbReference>
<dbReference type="eggNOG" id="COG1388">
    <property type="taxonomic scope" value="Bacteria"/>
</dbReference>
<reference evidence="3" key="1">
    <citation type="journal article" date="2008" name="J. Bacteriol.">
        <title>Genome sequence of the fish pathogen Renibacterium salmoninarum suggests reductive evolution away from an environmental Arthrobacter ancestor.</title>
        <authorList>
            <person name="Wiens G.D."/>
            <person name="Rockey D.D."/>
            <person name="Wu Z."/>
            <person name="Chang J."/>
            <person name="Levy R."/>
            <person name="Crane S."/>
            <person name="Chen D.S."/>
            <person name="Capri G.R."/>
            <person name="Burnett J.R."/>
            <person name="Sudheesh P.S."/>
            <person name="Schipma M.J."/>
            <person name="Burd H."/>
            <person name="Bhattacharyya A."/>
            <person name="Rhodes L.D."/>
            <person name="Kaul R."/>
            <person name="Strom M.S."/>
        </authorList>
    </citation>
    <scope>NUCLEOTIDE SEQUENCE [LARGE SCALE GENOMIC DNA]</scope>
    <source>
        <strain evidence="3">ATCC 33209 / DSM 20767 / JCM 11484 / NBRC 15589 / NCIMB 2235</strain>
    </source>
</reference>
<accession>A9WPU5</accession>
<dbReference type="InterPro" id="IPR036505">
    <property type="entry name" value="Amidase/PGRP_sf"/>
</dbReference>
<dbReference type="Pfam" id="PF01510">
    <property type="entry name" value="Amidase_2"/>
    <property type="match status" value="1"/>
</dbReference>
<dbReference type="PANTHER" id="PTHR33734">
    <property type="entry name" value="LYSM DOMAIN-CONTAINING GPI-ANCHORED PROTEIN 2"/>
    <property type="match status" value="1"/>
</dbReference>
<dbReference type="InterPro" id="IPR002502">
    <property type="entry name" value="Amidase_domain"/>
</dbReference>
<sequence length="274" mass="29518">MAYTAQTEYSSKNFMPAAQVPAVFGMARSIEGITIHHWGAPGQRFEQVRDWLCTNNVPSSAHYVVETGTIACIVSPNDAAWHAGNPRGNAKTIGIECRPEATDGDYATVAELVVELRQAYGDLRLFRHSDWTATACPGSWDLARLDSIARAGASPAPHIQPVIAPPTVTPSARNPENEPVQWLVEPGETLSQVAAYYQGPSVAEIAAVNGIADPNNLQVGQVLTIPGPLQWVVDPGDTLSSIASYYRLSADYVQRLNNIADANLIYPGQVLTIQ</sequence>
<dbReference type="Pfam" id="PF01476">
    <property type="entry name" value="LysM"/>
    <property type="match status" value="2"/>
</dbReference>
<dbReference type="STRING" id="288705.RSal33209_1365"/>
<evidence type="ECO:0000313" key="3">
    <source>
        <dbReference type="Proteomes" id="UP000002007"/>
    </source>
</evidence>
<evidence type="ECO:0000259" key="1">
    <source>
        <dbReference type="PROSITE" id="PS51782"/>
    </source>
</evidence>
<dbReference type="PROSITE" id="PS51782">
    <property type="entry name" value="LYSM"/>
    <property type="match status" value="2"/>
</dbReference>
<dbReference type="AlphaFoldDB" id="A9WPU5"/>
<feature type="domain" description="LysM" evidence="1">
    <location>
        <begin position="229"/>
        <end position="273"/>
    </location>
</feature>
<dbReference type="SMART" id="SM00644">
    <property type="entry name" value="Ami_2"/>
    <property type="match status" value="1"/>
</dbReference>
<dbReference type="Gene3D" id="3.40.80.10">
    <property type="entry name" value="Peptidoglycan recognition protein-like"/>
    <property type="match status" value="1"/>
</dbReference>
<dbReference type="GO" id="GO:0008745">
    <property type="term" value="F:N-acetylmuramoyl-L-alanine amidase activity"/>
    <property type="evidence" value="ECO:0007669"/>
    <property type="project" value="InterPro"/>
</dbReference>
<dbReference type="Proteomes" id="UP000002007">
    <property type="component" value="Chromosome"/>
</dbReference>
<dbReference type="SMR" id="A9WPU5"/>
<gene>
    <name evidence="2" type="ordered locus">RSal33209_1365</name>
</gene>